<dbReference type="GO" id="GO:0016787">
    <property type="term" value="F:hydrolase activity"/>
    <property type="evidence" value="ECO:0007669"/>
    <property type="project" value="UniProtKB-KW"/>
</dbReference>
<keyword evidence="2 4" id="KW-0378">Hydrolase</keyword>
<name>A0A979GZL4_CHIPD</name>
<dbReference type="PANTHER" id="PTHR43046:SF14">
    <property type="entry name" value="MUTT_NUDIX FAMILY PROTEIN"/>
    <property type="match status" value="1"/>
</dbReference>
<evidence type="ECO:0000259" key="3">
    <source>
        <dbReference type="PROSITE" id="PS51462"/>
    </source>
</evidence>
<dbReference type="CDD" id="cd04690">
    <property type="entry name" value="NUDIX_Hydrolase"/>
    <property type="match status" value="1"/>
</dbReference>
<dbReference type="AlphaFoldDB" id="A0A979GZL4"/>
<evidence type="ECO:0000256" key="1">
    <source>
        <dbReference type="ARBA" id="ARBA00001946"/>
    </source>
</evidence>
<accession>A0A979GZL4</accession>
<comment type="cofactor">
    <cofactor evidence="1">
        <name>Mg(2+)</name>
        <dbReference type="ChEBI" id="CHEBI:18420"/>
    </cofactor>
</comment>
<dbReference type="PROSITE" id="PS00893">
    <property type="entry name" value="NUDIX_BOX"/>
    <property type="match status" value="1"/>
</dbReference>
<protein>
    <submittedName>
        <fullName evidence="4">NUDIX hydrolase</fullName>
    </submittedName>
</protein>
<dbReference type="PROSITE" id="PS51462">
    <property type="entry name" value="NUDIX"/>
    <property type="match status" value="1"/>
</dbReference>
<evidence type="ECO:0000313" key="5">
    <source>
        <dbReference type="Proteomes" id="UP000002215"/>
    </source>
</evidence>
<sequence>MVALKTVGLLVVRDRKLLLAFSRNKQCFYLPGGKVDEGETEKGALCREIEEELHVQLTEEDLEYYTHITAPAFGEKRGVIMEQDCYLVHRDIEPKPAAEIGEIRFFSSDEYAEQSAQAPGAIAILKILQEAGLVD</sequence>
<dbReference type="InterPro" id="IPR015797">
    <property type="entry name" value="NUDIX_hydrolase-like_dom_sf"/>
</dbReference>
<dbReference type="EMBL" id="CP001699">
    <property type="protein sequence ID" value="ACU62660.1"/>
    <property type="molecule type" value="Genomic_DNA"/>
</dbReference>
<proteinExistence type="predicted"/>
<dbReference type="Gene3D" id="3.90.79.10">
    <property type="entry name" value="Nucleoside Triphosphate Pyrophosphohydrolase"/>
    <property type="match status" value="1"/>
</dbReference>
<feature type="domain" description="Nudix hydrolase" evidence="3">
    <location>
        <begin position="2"/>
        <end position="128"/>
    </location>
</feature>
<gene>
    <name evidence="4" type="ordered locus">Cpin_5229</name>
</gene>
<evidence type="ECO:0000313" key="4">
    <source>
        <dbReference type="EMBL" id="ACU62660.1"/>
    </source>
</evidence>
<evidence type="ECO:0000256" key="2">
    <source>
        <dbReference type="ARBA" id="ARBA00022801"/>
    </source>
</evidence>
<dbReference type="Pfam" id="PF00293">
    <property type="entry name" value="NUDIX"/>
    <property type="match status" value="1"/>
</dbReference>
<reference evidence="4 5" key="2">
    <citation type="journal article" date="2010" name="Stand. Genomic Sci.">
        <title>Complete genome sequence of Chitinophaga pinensis type strain (UQM 2034).</title>
        <authorList>
            <person name="Glavina Del Rio T."/>
            <person name="Abt B."/>
            <person name="Spring S."/>
            <person name="Lapidus A."/>
            <person name="Nolan M."/>
            <person name="Tice H."/>
            <person name="Copeland A."/>
            <person name="Cheng J.F."/>
            <person name="Chen F."/>
            <person name="Bruce D."/>
            <person name="Goodwin L."/>
            <person name="Pitluck S."/>
            <person name="Ivanova N."/>
            <person name="Mavromatis K."/>
            <person name="Mikhailova N."/>
            <person name="Pati A."/>
            <person name="Chen A."/>
            <person name="Palaniappan K."/>
            <person name="Land M."/>
            <person name="Hauser L."/>
            <person name="Chang Y.J."/>
            <person name="Jeffries C.D."/>
            <person name="Chain P."/>
            <person name="Saunders E."/>
            <person name="Detter J.C."/>
            <person name="Brettin T."/>
            <person name="Rohde M."/>
            <person name="Goker M."/>
            <person name="Bristow J."/>
            <person name="Eisen J.A."/>
            <person name="Markowitz V."/>
            <person name="Hugenholtz P."/>
            <person name="Kyrpides N.C."/>
            <person name="Klenk H.P."/>
            <person name="Lucas S."/>
        </authorList>
    </citation>
    <scope>NUCLEOTIDE SEQUENCE [LARGE SCALE GENOMIC DNA]</scope>
    <source>
        <strain evidence="5">ATCC 43595 / DSM 2588 / LMG 13176 / NBRC 15968 / NCIMB 11800 / UQM 2034</strain>
    </source>
</reference>
<reference evidence="5" key="1">
    <citation type="submission" date="2009-08" db="EMBL/GenBank/DDBJ databases">
        <title>The complete genome of Chitinophaga pinensis DSM 2588.</title>
        <authorList>
            <consortium name="US DOE Joint Genome Institute (JGI-PGF)"/>
            <person name="Lucas S."/>
            <person name="Copeland A."/>
            <person name="Lapidus A."/>
            <person name="Glavina del Rio T."/>
            <person name="Dalin E."/>
            <person name="Tice H."/>
            <person name="Bruce D."/>
            <person name="Goodwin L."/>
            <person name="Pitluck S."/>
            <person name="Kyrpides N."/>
            <person name="Mavromatis K."/>
            <person name="Ivanova N."/>
            <person name="Mikhailova N."/>
            <person name="Sims D."/>
            <person name="Meinche L."/>
            <person name="Brettin T."/>
            <person name="Detter J.C."/>
            <person name="Han C."/>
            <person name="Larimer F."/>
            <person name="Land M."/>
            <person name="Hauser L."/>
            <person name="Markowitz V."/>
            <person name="Cheng J.-F."/>
            <person name="Hugenholtz P."/>
            <person name="Woyke T."/>
            <person name="Wu D."/>
            <person name="Spring S."/>
            <person name="Klenk H.-P."/>
            <person name="Eisen J.A."/>
        </authorList>
    </citation>
    <scope>NUCLEOTIDE SEQUENCE [LARGE SCALE GENOMIC DNA]</scope>
    <source>
        <strain evidence="5">ATCC 43595 / DSM 2588 / LMG 13176 / NBRC 15968 / NCIMB 11800 / UQM 2034</strain>
    </source>
</reference>
<dbReference type="KEGG" id="cpi:Cpin_5229"/>
<dbReference type="Proteomes" id="UP000002215">
    <property type="component" value="Chromosome"/>
</dbReference>
<organism evidence="4 5">
    <name type="scientific">Chitinophaga pinensis (strain ATCC 43595 / DSM 2588 / LMG 13176 / NBRC 15968 / NCIMB 11800 / UQM 2034)</name>
    <dbReference type="NCBI Taxonomy" id="485918"/>
    <lineage>
        <taxon>Bacteria</taxon>
        <taxon>Pseudomonadati</taxon>
        <taxon>Bacteroidota</taxon>
        <taxon>Chitinophagia</taxon>
        <taxon>Chitinophagales</taxon>
        <taxon>Chitinophagaceae</taxon>
        <taxon>Chitinophaga</taxon>
    </lineage>
</organism>
<dbReference type="InterPro" id="IPR000086">
    <property type="entry name" value="NUDIX_hydrolase_dom"/>
</dbReference>
<dbReference type="PANTHER" id="PTHR43046">
    <property type="entry name" value="GDP-MANNOSE MANNOSYL HYDROLASE"/>
    <property type="match status" value="1"/>
</dbReference>
<dbReference type="OrthoDB" id="3532303at2"/>
<dbReference type="InterPro" id="IPR020084">
    <property type="entry name" value="NUDIX_hydrolase_CS"/>
</dbReference>
<dbReference type="RefSeq" id="WP_012792828.1">
    <property type="nucleotide sequence ID" value="NC_013132.1"/>
</dbReference>
<dbReference type="SUPFAM" id="SSF55811">
    <property type="entry name" value="Nudix"/>
    <property type="match status" value="1"/>
</dbReference>